<feature type="non-terminal residue" evidence="1">
    <location>
        <position position="60"/>
    </location>
</feature>
<dbReference type="AlphaFoldDB" id="A0A3D8P791"/>
<gene>
    <name evidence="1" type="ORF">DIE28_16560</name>
</gene>
<dbReference type="EMBL" id="QFCQ01000154">
    <property type="protein sequence ID" value="RDW11926.1"/>
    <property type="molecule type" value="Genomic_DNA"/>
</dbReference>
<accession>A0A3D8P791</accession>
<evidence type="ECO:0000313" key="1">
    <source>
        <dbReference type="EMBL" id="RDW11926.1"/>
    </source>
</evidence>
<sequence length="60" mass="6271">MPRASDMVYHEKPPAHQVFDAGAWISAQGRLAVELARAAFALGRLDGAVAALDPAARQGA</sequence>
<protein>
    <submittedName>
        <fullName evidence="1">Uncharacterized protein</fullName>
    </submittedName>
</protein>
<keyword evidence="2" id="KW-1185">Reference proteome</keyword>
<comment type="caution">
    <text evidence="1">The sequence shown here is derived from an EMBL/GenBank/DDBJ whole genome shotgun (WGS) entry which is preliminary data.</text>
</comment>
<evidence type="ECO:0000313" key="2">
    <source>
        <dbReference type="Proteomes" id="UP000256679"/>
    </source>
</evidence>
<dbReference type="Proteomes" id="UP000256679">
    <property type="component" value="Unassembled WGS sequence"/>
</dbReference>
<proteinExistence type="predicted"/>
<organism evidence="1 2">
    <name type="scientific">Paracoccus thiocyanatus</name>
    <dbReference type="NCBI Taxonomy" id="34006"/>
    <lineage>
        <taxon>Bacteria</taxon>
        <taxon>Pseudomonadati</taxon>
        <taxon>Pseudomonadota</taxon>
        <taxon>Alphaproteobacteria</taxon>
        <taxon>Rhodobacterales</taxon>
        <taxon>Paracoccaceae</taxon>
        <taxon>Paracoccus</taxon>
    </lineage>
</organism>
<name>A0A3D8P791_9RHOB</name>
<reference evidence="1 2" key="1">
    <citation type="submission" date="2018-05" db="EMBL/GenBank/DDBJ databases">
        <title>Whole genome sequencing of Paracoccus thiocyanatus SST.</title>
        <authorList>
            <person name="Ghosh W."/>
            <person name="Rameez M.J."/>
            <person name="Roy C."/>
        </authorList>
    </citation>
    <scope>NUCLEOTIDE SEQUENCE [LARGE SCALE GENOMIC DNA]</scope>
    <source>
        <strain evidence="1 2">SST</strain>
    </source>
</reference>